<accession>A0A0W0ZIE8</accession>
<evidence type="ECO:0000313" key="1">
    <source>
        <dbReference type="EMBL" id="KTD68595.1"/>
    </source>
</evidence>
<protein>
    <recommendedName>
        <fullName evidence="3">Protein kinase domain-containing protein</fullName>
    </recommendedName>
</protein>
<evidence type="ECO:0000313" key="2">
    <source>
        <dbReference type="Proteomes" id="UP000054926"/>
    </source>
</evidence>
<gene>
    <name evidence="1" type="ORF">Lste_1753</name>
</gene>
<sequence length="392" mass="44516">MAWKKLGSGVYNDTYVSDDGTRVLKIQKRENEITDSPERSVRLWNEINPDLKPPAAIIQTEFGLGWVCPYIKGRQSTDKEISAALIDIFNRTGRIIVDAASPKNFITTPEGKVICVDIGMALQLDKKEEQQFGRERRNSVISQASWELTSEQYKDVIFPLTRFVLKMEDTVNTIKALLFLRENRPDITNADFLNTTHSYKSKFGIILQRTYLTTLSNAFSTEKEKQDDAINALKEANTEVKDHRSNSVTTSTPNDEQLSVDEVIKMLKDEMPPTVTTFKGSCIKELERYIKSRGSLNYEGHFEPSFLTRKLRDEALTGDKVEKALRLIENIRKENTIEGVKSLIDEAQKDQMVNKARFGSGLASRLNRCICILEKGAVTLANIDRNIESQHL</sequence>
<dbReference type="PATRIC" id="fig|947033.5.peg.1852"/>
<dbReference type="OrthoDB" id="5637126at2"/>
<organism evidence="1 2">
    <name type="scientific">Legionella steelei</name>
    <dbReference type="NCBI Taxonomy" id="947033"/>
    <lineage>
        <taxon>Bacteria</taxon>
        <taxon>Pseudomonadati</taxon>
        <taxon>Pseudomonadota</taxon>
        <taxon>Gammaproteobacteria</taxon>
        <taxon>Legionellales</taxon>
        <taxon>Legionellaceae</taxon>
        <taxon>Legionella</taxon>
    </lineage>
</organism>
<dbReference type="AlphaFoldDB" id="A0A0W0ZIE8"/>
<evidence type="ECO:0008006" key="3">
    <source>
        <dbReference type="Google" id="ProtNLM"/>
    </source>
</evidence>
<dbReference type="EMBL" id="LNYY01000019">
    <property type="protein sequence ID" value="KTD68595.1"/>
    <property type="molecule type" value="Genomic_DNA"/>
</dbReference>
<proteinExistence type="predicted"/>
<name>A0A0W0ZIE8_9GAMM</name>
<reference evidence="1 2" key="1">
    <citation type="submission" date="2015-11" db="EMBL/GenBank/DDBJ databases">
        <title>Genomic analysis of 38 Legionella species identifies large and diverse effector repertoires.</title>
        <authorList>
            <person name="Burstein D."/>
            <person name="Amaro F."/>
            <person name="Zusman T."/>
            <person name="Lifshitz Z."/>
            <person name="Cohen O."/>
            <person name="Gilbert J.A."/>
            <person name="Pupko T."/>
            <person name="Shuman H.A."/>
            <person name="Segal G."/>
        </authorList>
    </citation>
    <scope>NUCLEOTIDE SEQUENCE [LARGE SCALE GENOMIC DNA]</scope>
    <source>
        <strain evidence="1 2">IMVS3376</strain>
    </source>
</reference>
<dbReference type="RefSeq" id="WP_058510670.1">
    <property type="nucleotide sequence ID" value="NZ_DAIOMV010000001.1"/>
</dbReference>
<keyword evidence="2" id="KW-1185">Reference proteome</keyword>
<dbReference type="Proteomes" id="UP000054926">
    <property type="component" value="Unassembled WGS sequence"/>
</dbReference>
<comment type="caution">
    <text evidence="1">The sequence shown here is derived from an EMBL/GenBank/DDBJ whole genome shotgun (WGS) entry which is preliminary data.</text>
</comment>